<dbReference type="InterPro" id="IPR013762">
    <property type="entry name" value="Integrase-like_cat_sf"/>
</dbReference>
<dbReference type="InterPro" id="IPR021392">
    <property type="entry name" value="Focadhesin_C"/>
</dbReference>
<dbReference type="OrthoDB" id="6125419at2759"/>
<evidence type="ECO:0008006" key="6">
    <source>
        <dbReference type="Google" id="ProtNLM"/>
    </source>
</evidence>
<dbReference type="Proteomes" id="UP000683360">
    <property type="component" value="Unassembled WGS sequence"/>
</dbReference>
<feature type="domain" description="Focadhesin C-terminal" evidence="2">
    <location>
        <begin position="1070"/>
        <end position="1454"/>
    </location>
</feature>
<evidence type="ECO:0000259" key="2">
    <source>
        <dbReference type="Pfam" id="PF11229"/>
    </source>
</evidence>
<dbReference type="SUPFAM" id="SSF56349">
    <property type="entry name" value="DNA breaking-rejoining enzymes"/>
    <property type="match status" value="1"/>
</dbReference>
<gene>
    <name evidence="4" type="ORF">MEDL_5304</name>
</gene>
<evidence type="ECO:0000313" key="4">
    <source>
        <dbReference type="EMBL" id="CAG2190041.1"/>
    </source>
</evidence>
<dbReference type="PANTHER" id="PTHR16212:SF4">
    <property type="entry name" value="FOCADHESIN"/>
    <property type="match status" value="1"/>
</dbReference>
<dbReference type="Pfam" id="PF11229">
    <property type="entry name" value="Focadhesin"/>
    <property type="match status" value="2"/>
</dbReference>
<feature type="domain" description="DUF3730" evidence="3">
    <location>
        <begin position="368"/>
        <end position="584"/>
    </location>
</feature>
<reference evidence="4" key="1">
    <citation type="submission" date="2021-03" db="EMBL/GenBank/DDBJ databases">
        <authorList>
            <person name="Bekaert M."/>
        </authorList>
    </citation>
    <scope>NUCLEOTIDE SEQUENCE</scope>
</reference>
<dbReference type="InterPro" id="IPR045163">
    <property type="entry name" value="Focadhesin/RST1"/>
</dbReference>
<comment type="caution">
    <text evidence="4">The sequence shown here is derived from an EMBL/GenBank/DDBJ whole genome shotgun (WGS) entry which is preliminary data.</text>
</comment>
<protein>
    <recommendedName>
        <fullName evidence="6">DUF3730 domain-containing protein</fullName>
    </recommendedName>
</protein>
<accession>A0A8S3Q433</accession>
<dbReference type="Pfam" id="PF12530">
    <property type="entry name" value="DUF3730"/>
    <property type="match status" value="1"/>
</dbReference>
<keyword evidence="1" id="KW-0233">DNA recombination</keyword>
<dbReference type="InterPro" id="IPR016024">
    <property type="entry name" value="ARM-type_fold"/>
</dbReference>
<evidence type="ECO:0000259" key="3">
    <source>
        <dbReference type="Pfam" id="PF12530"/>
    </source>
</evidence>
<dbReference type="Gene3D" id="1.10.443.10">
    <property type="entry name" value="Intergrase catalytic core"/>
    <property type="match status" value="1"/>
</dbReference>
<keyword evidence="5" id="KW-1185">Reference proteome</keyword>
<dbReference type="GO" id="GO:0060147">
    <property type="term" value="P:regulation of post-transcriptional gene silencing"/>
    <property type="evidence" value="ECO:0007669"/>
    <property type="project" value="InterPro"/>
</dbReference>
<dbReference type="EMBL" id="CAJPWZ010000309">
    <property type="protein sequence ID" value="CAG2190041.1"/>
    <property type="molecule type" value="Genomic_DNA"/>
</dbReference>
<dbReference type="GO" id="GO:0003677">
    <property type="term" value="F:DNA binding"/>
    <property type="evidence" value="ECO:0007669"/>
    <property type="project" value="InterPro"/>
</dbReference>
<organism evidence="4 5">
    <name type="scientific">Mytilus edulis</name>
    <name type="common">Blue mussel</name>
    <dbReference type="NCBI Taxonomy" id="6550"/>
    <lineage>
        <taxon>Eukaryota</taxon>
        <taxon>Metazoa</taxon>
        <taxon>Spiralia</taxon>
        <taxon>Lophotrochozoa</taxon>
        <taxon>Mollusca</taxon>
        <taxon>Bivalvia</taxon>
        <taxon>Autobranchia</taxon>
        <taxon>Pteriomorphia</taxon>
        <taxon>Mytilida</taxon>
        <taxon>Mytiloidea</taxon>
        <taxon>Mytilidae</taxon>
        <taxon>Mytilinae</taxon>
        <taxon>Mytilus</taxon>
    </lineage>
</organism>
<proteinExistence type="predicted"/>
<feature type="domain" description="Focadhesin C-terminal" evidence="2">
    <location>
        <begin position="1455"/>
        <end position="1812"/>
    </location>
</feature>
<dbReference type="GO" id="GO:0015074">
    <property type="term" value="P:DNA integration"/>
    <property type="evidence" value="ECO:0007669"/>
    <property type="project" value="InterPro"/>
</dbReference>
<dbReference type="InterPro" id="IPR011010">
    <property type="entry name" value="DNA_brk_join_enz"/>
</dbReference>
<sequence length="1818" mass="201706">MRNKPANGICQFERPVQKKEPVDATIIKTLFNRFCNPRTLRDLRLLSICTVSYAGFLRYSELCSIKANNLTFKPEYLEIFISSSKTDCYRKGKSVVIAKTNTPFCPVAILLDYLKAGDIVLTSDMYIFRSIVYVKKYNKFVFKKNNAKLSYTRAREIVKAALSFIGLDAKLFGLHSFRSGGSSQPQIMEFQTDSLKRTVVGKPKTQKMANWVLKDSSWNPVVVGMLALPSLVLVTIPSVTQTGNKTAQQLEQGIRTLLSTVKKILIEKETKKNKQDNSEFEFTMTSEGYQCQEMSVIADQIWTDIRHAETWLLNLKSCIPKMKTVPVNITNMVASLFLLSKTEVLSDLGIQTLVEIAKQDVSQSPNFLPLMLCKLGMETNWDVKLKILKSLPAIARHKVCVGPVMKTIQSLGTTPALKPLSLSLMVDLWQLQDRCFPHLLQMVSDYSTGSYDVQLARAKALLEVCKTRPEQHGTDMLGPLSDILNTFSKEEEGPIAAMALEGLYYLCEADVIDIKSAWDVLSVKLSTDTRPVVVEKICDLFSLVPDHAVDTPEYQKFVFDTVRNLWLLSTSLYDNVSQAAFQALSMFPADLFKMSHLPQTLIQDFTDQAKIISAQGETTLSVDDVWPNIPALLYVRLLKHIRKGSHKGYEAFLTSMVAKEVEKLPRGIYHSSLRRQGAASNQGKAVGSIPSFLLSQYQKTKQPGLRPGLAAGLLFSYDPPVEVGRDGRPRRHYIMSHSKSFQQMFTTLMHEVPIQPSEWHRTLVIPQGWTSFMDRLFTAMLEAEEKQLAAWLWVRGEITGMIKTASRGNPGIQSNSIYALAGLAVTINRYGSNLDKESLEVAEGSTEYLSHSHWLTVVMDTIMCLADVNHKPKGSLLGLCQQRSSGDKLPASTLAQATASVALSQIVPILISNDSSRILPCIRLLLSRLPGSKEESPVLQFHAGLGLGMFLARIFEEHFSDVCGSQGMVEIWKTLDSFEECCFSTKDNRQGCLLGLAMAISAMCEEGKTEARAHVSSVFDKLSGQLEASKEKDTAYQALSVCLACVSGAAFSSNIVSPDQVNKVIDSFVKVNTDNPQITGVSLALGMLCYSISKTGHPTIGEVKIKLYGKWMATLKKMEEDSMVTLACLNGLIALVGSERTLIPVQSNTSMLGGDVNVDIIIKHAMDTVLKGDNFGIQSNCSWMLGHLYLSACAVAETRASVPPNYSYLPEHSFVRALTDCLLEAAKVGPESIPPELVQITLTSIQEEVTRVLPPVNWAGILTPLMRINFGDEVQKLCLQLAVNQSGASPTAVMFLSSWMTAPLFNTLSINCKQTLYKALPVLIKSVAPSVIKTFLERGGVDILSYADLQDKQEVLKGLHKSLQVPDPPDSITSVLYQCLECLYKLDIKEPSLMWLFGECFTEVPDQIFDKVTSDDLTTEDSCYKGMFIRCYLVSKGKQPMATLNSCIDQAINSDEVQKLCLQLAVNQSGASPTAVMFLSSWMTAPLFNTLSINCKQTLYKALPVLIKSVAPSVIKTFLERGGVDILSYADLQDKQEVLKGLHKSLQVPDPPDSITSVLYQCLECLYKLDIKEPSLMCIFGECFTEVPDQIFDKVTSDDLTTEDSCYKGMFIRCYLVSKGKQPMATLNSCIDQAINSTSLDTADVTRLLQCTLYQVLHCQSDYTGTIQCVQWFLELLGHTRNISNGVMEISKDVQMAQVLNFCCNIVSSALCLWTSTIAVPFLMINNNYFSPNVEQGFNKGSLLHPGLSCLPSCIENVQNNPWDQLSPNVIDWIGIIASSSVIPDKTRNMVKASGMMQRHIKDFHKAAVWTKFVHDNI</sequence>
<dbReference type="PANTHER" id="PTHR16212">
    <property type="entry name" value="FOCADHESIN FAMILY MEMBER"/>
    <property type="match status" value="1"/>
</dbReference>
<name>A0A8S3Q433_MYTED</name>
<evidence type="ECO:0000313" key="5">
    <source>
        <dbReference type="Proteomes" id="UP000683360"/>
    </source>
</evidence>
<dbReference type="SUPFAM" id="SSF48371">
    <property type="entry name" value="ARM repeat"/>
    <property type="match status" value="1"/>
</dbReference>
<evidence type="ECO:0000256" key="1">
    <source>
        <dbReference type="ARBA" id="ARBA00023172"/>
    </source>
</evidence>
<dbReference type="InterPro" id="IPR022542">
    <property type="entry name" value="FOCAD/RST1_DUF3730"/>
</dbReference>
<dbReference type="GO" id="GO:0006310">
    <property type="term" value="P:DNA recombination"/>
    <property type="evidence" value="ECO:0007669"/>
    <property type="project" value="UniProtKB-KW"/>
</dbReference>